<keyword evidence="9" id="KW-0812">Transmembrane</keyword>
<evidence type="ECO:0000256" key="7">
    <source>
        <dbReference type="ARBA" id="ARBA00022598"/>
    </source>
</evidence>
<dbReference type="SUPFAM" id="SSF56801">
    <property type="entry name" value="Acetyl-CoA synthetase-like"/>
    <property type="match status" value="1"/>
</dbReference>
<evidence type="ECO:0000256" key="5">
    <source>
        <dbReference type="ARBA" id="ARBA00022448"/>
    </source>
</evidence>
<comment type="subcellular location">
    <subcellularLocation>
        <location evidence="3">Cell membrane</location>
        <topology evidence="3">Multi-pass membrane protein</topology>
    </subcellularLocation>
    <subcellularLocation>
        <location evidence="1">Lipid droplet</location>
    </subcellularLocation>
    <subcellularLocation>
        <location evidence="2">Peroxisome membrane</location>
        <topology evidence="2">Multi-pass membrane protein</topology>
    </subcellularLocation>
</comment>
<keyword evidence="7" id="KW-0436">Ligase</keyword>
<keyword evidence="10" id="KW-0547">Nucleotide-binding</keyword>
<evidence type="ECO:0000256" key="11">
    <source>
        <dbReference type="ARBA" id="ARBA00022840"/>
    </source>
</evidence>
<accession>A0A9Q9EDH3</accession>
<gene>
    <name evidence="21" type="ORF">Slin15195_G010950</name>
</gene>
<dbReference type="PANTHER" id="PTHR43107">
    <property type="entry name" value="LONG-CHAIN FATTY ACID TRANSPORT PROTEIN"/>
    <property type="match status" value="1"/>
</dbReference>
<dbReference type="GO" id="GO:0005324">
    <property type="term" value="F:long-chain fatty acid transmembrane transporter activity"/>
    <property type="evidence" value="ECO:0007669"/>
    <property type="project" value="TreeGrafter"/>
</dbReference>
<comment type="function">
    <text evidence="17">Acyl-CoA synthetase required for both the import of long chain fatty acids (LCFAs) (C14-C18) and the activation very long chain fatty acids (VLCFAs) (C20-C26) by esterification of the fatty acids into metabolically active CoA-thioesters for subsequent degradation or incorporation into phospholipids. The transport and fatty acyl-CoA synthetase activities are genetically separable and are thus independent activities. Esterifies VLCFAs in the peroxisome matrix. The VLCFAs are actively transported into peroxisomes by a PXA1-PXA2 heterodimeric transporter in the peroxisomal membrane.</text>
</comment>
<dbReference type="FunFam" id="3.40.50.12780:FF:000019">
    <property type="entry name" value="Long-chain fatty acid transporter"/>
    <property type="match status" value="1"/>
</dbReference>
<dbReference type="GO" id="GO:0044539">
    <property type="term" value="P:long-chain fatty acid import into cell"/>
    <property type="evidence" value="ECO:0007669"/>
    <property type="project" value="TreeGrafter"/>
</dbReference>
<organism evidence="21 22">
    <name type="scientific">Septoria linicola</name>
    <dbReference type="NCBI Taxonomy" id="215465"/>
    <lineage>
        <taxon>Eukaryota</taxon>
        <taxon>Fungi</taxon>
        <taxon>Dikarya</taxon>
        <taxon>Ascomycota</taxon>
        <taxon>Pezizomycotina</taxon>
        <taxon>Dothideomycetes</taxon>
        <taxon>Dothideomycetidae</taxon>
        <taxon>Mycosphaerellales</taxon>
        <taxon>Mycosphaerellaceae</taxon>
        <taxon>Septoria</taxon>
    </lineage>
</organism>
<dbReference type="Gene3D" id="3.40.50.12780">
    <property type="entry name" value="N-terminal domain of ligase-like"/>
    <property type="match status" value="1"/>
</dbReference>
<dbReference type="GO" id="GO:0005524">
    <property type="term" value="F:ATP binding"/>
    <property type="evidence" value="ECO:0007669"/>
    <property type="project" value="UniProtKB-KW"/>
</dbReference>
<evidence type="ECO:0000256" key="10">
    <source>
        <dbReference type="ARBA" id="ARBA00022741"/>
    </source>
</evidence>
<evidence type="ECO:0000256" key="17">
    <source>
        <dbReference type="ARBA" id="ARBA00060276"/>
    </source>
</evidence>
<keyword evidence="13" id="KW-0445">Lipid transport</keyword>
<dbReference type="EMBL" id="CP099418">
    <property type="protein sequence ID" value="USW47776.1"/>
    <property type="molecule type" value="Genomic_DNA"/>
</dbReference>
<dbReference type="Proteomes" id="UP001056384">
    <property type="component" value="Chromosome 1"/>
</dbReference>
<evidence type="ECO:0000256" key="13">
    <source>
        <dbReference type="ARBA" id="ARBA00023055"/>
    </source>
</evidence>
<dbReference type="InterPro" id="IPR042099">
    <property type="entry name" value="ANL_N_sf"/>
</dbReference>
<evidence type="ECO:0000256" key="1">
    <source>
        <dbReference type="ARBA" id="ARBA00004502"/>
    </source>
</evidence>
<evidence type="ECO:0000256" key="15">
    <source>
        <dbReference type="ARBA" id="ARBA00023140"/>
    </source>
</evidence>
<evidence type="ECO:0000313" key="21">
    <source>
        <dbReference type="EMBL" id="USW47776.1"/>
    </source>
</evidence>
<dbReference type="AlphaFoldDB" id="A0A9Q9EDH3"/>
<evidence type="ECO:0000259" key="20">
    <source>
        <dbReference type="Pfam" id="PF00501"/>
    </source>
</evidence>
<feature type="domain" description="AMP-dependent synthetase/ligase" evidence="20">
    <location>
        <begin position="55"/>
        <end position="382"/>
    </location>
</feature>
<keyword evidence="8" id="KW-0551">Lipid droplet</keyword>
<evidence type="ECO:0000256" key="3">
    <source>
        <dbReference type="ARBA" id="ARBA00004651"/>
    </source>
</evidence>
<dbReference type="PANTHER" id="PTHR43107:SF6">
    <property type="entry name" value="ACYL-COA SYNTHETASE FAMILY PROTEIN (CEFD1), PUTATIVE (AFU_ORTHOLOGUE AFUA_6G03630)-RELATED"/>
    <property type="match status" value="1"/>
</dbReference>
<comment type="similarity">
    <text evidence="4">Belongs to the ATP-dependent AMP-binding enzyme family.</text>
</comment>
<keyword evidence="11" id="KW-0067">ATP-binding</keyword>
<dbReference type="GO" id="GO:0005811">
    <property type="term" value="C:lipid droplet"/>
    <property type="evidence" value="ECO:0007669"/>
    <property type="project" value="UniProtKB-SubCell"/>
</dbReference>
<evidence type="ECO:0000256" key="9">
    <source>
        <dbReference type="ARBA" id="ARBA00022692"/>
    </source>
</evidence>
<dbReference type="Gene3D" id="3.30.300.30">
    <property type="match status" value="1"/>
</dbReference>
<comment type="catalytic activity">
    <reaction evidence="16">
        <text>a very long-chain fatty acid + ATP + CoA = a very long-chain fatty acyl-CoA + AMP + diphosphate</text>
        <dbReference type="Rhea" id="RHEA:54536"/>
        <dbReference type="ChEBI" id="CHEBI:30616"/>
        <dbReference type="ChEBI" id="CHEBI:33019"/>
        <dbReference type="ChEBI" id="CHEBI:57287"/>
        <dbReference type="ChEBI" id="CHEBI:58950"/>
        <dbReference type="ChEBI" id="CHEBI:138261"/>
        <dbReference type="ChEBI" id="CHEBI:456215"/>
    </reaction>
</comment>
<evidence type="ECO:0000256" key="18">
    <source>
        <dbReference type="ARBA" id="ARBA00068795"/>
    </source>
</evidence>
<dbReference type="GO" id="GO:0009898">
    <property type="term" value="C:cytoplasmic side of plasma membrane"/>
    <property type="evidence" value="ECO:0007669"/>
    <property type="project" value="TreeGrafter"/>
</dbReference>
<evidence type="ECO:0000256" key="19">
    <source>
        <dbReference type="ARBA" id="ARBA00078285"/>
    </source>
</evidence>
<name>A0A9Q9EDH3_9PEZI</name>
<sequence>MALAATAAVASAALYLDAKYHLRKDLASIREQKKVAATAQKLAKQNKRSLYYLFEEQALLRKHAPCLWYRADPALPAIEYSWTETYDSVNQYAQFLLDNGVKPGDLVGTYLINSPQFLHNILGSWAIGCAPAMINYHLAGDGLVHCLKIANSKVLIVDEDEGCQQRVQEVRAKLDELDIRVIVLDAETKKAISAKEPQRPNNSYRDGVVFETPILLLYTSGTTGMPKACAFQTGRAIGITFPRLRCTTLKPGDVWYDCMPFYHGTGGTTAICCLLTGVTLAIGRKFSVRHFWKDIYDSKANAFVYVGETARYLLAAPSSPLDKTHKIKAMYGNGMRVDVWERFQERFNIPVVNEFFNSTESMFSLLNVCRGPFHRAHVGHHGVLERWRTHNIYVPVKIDHETGGVWRDPQTGFAQRNAYEEGGEILVACKSEKDFEYWNDPDATEKRFERNVFRSGDIYYRTGDALRRDQDGRWFFLDRLGDTFRWKSENVSTAEVAEVLGKYDGLVEANVYGVELPGHDGRAGCAAIYIPKDLRESFDYTGLLRHARKGLPRYAVPLFLRLIDTPTLMHNGKQSKVAPRKEGVDPDKIAAGVSKEDKLVWTKPGSETYVPFTRSDWSNIVSGKVRL</sequence>
<evidence type="ECO:0000256" key="2">
    <source>
        <dbReference type="ARBA" id="ARBA00004585"/>
    </source>
</evidence>
<reference evidence="21" key="1">
    <citation type="submission" date="2022-06" db="EMBL/GenBank/DDBJ databases">
        <title>Complete genome sequences of two strains of the flax pathogen Septoria linicola.</title>
        <authorList>
            <person name="Lapalu N."/>
            <person name="Simon A."/>
            <person name="Demenou B."/>
            <person name="Paumier D."/>
            <person name="Guillot M.-P."/>
            <person name="Gout L."/>
            <person name="Valade R."/>
        </authorList>
    </citation>
    <scope>NUCLEOTIDE SEQUENCE</scope>
    <source>
        <strain evidence="21">SE15195</strain>
    </source>
</reference>
<keyword evidence="6" id="KW-1003">Cell membrane</keyword>
<evidence type="ECO:0000256" key="8">
    <source>
        <dbReference type="ARBA" id="ARBA00022677"/>
    </source>
</evidence>
<keyword evidence="5" id="KW-0813">Transport</keyword>
<dbReference type="GO" id="GO:0004467">
    <property type="term" value="F:long-chain fatty acid-CoA ligase activity"/>
    <property type="evidence" value="ECO:0007669"/>
    <property type="project" value="TreeGrafter"/>
</dbReference>
<dbReference type="PROSITE" id="PS00455">
    <property type="entry name" value="AMP_BINDING"/>
    <property type="match status" value="1"/>
</dbReference>
<dbReference type="Pfam" id="PF00501">
    <property type="entry name" value="AMP-binding"/>
    <property type="match status" value="1"/>
</dbReference>
<evidence type="ECO:0000256" key="16">
    <source>
        <dbReference type="ARBA" id="ARBA00051585"/>
    </source>
</evidence>
<evidence type="ECO:0000256" key="12">
    <source>
        <dbReference type="ARBA" id="ARBA00022989"/>
    </source>
</evidence>
<proteinExistence type="inferred from homology"/>
<dbReference type="GO" id="GO:0005778">
    <property type="term" value="C:peroxisomal membrane"/>
    <property type="evidence" value="ECO:0007669"/>
    <property type="project" value="UniProtKB-SubCell"/>
</dbReference>
<keyword evidence="22" id="KW-1185">Reference proteome</keyword>
<evidence type="ECO:0000256" key="14">
    <source>
        <dbReference type="ARBA" id="ARBA00023136"/>
    </source>
</evidence>
<evidence type="ECO:0000256" key="6">
    <source>
        <dbReference type="ARBA" id="ARBA00022475"/>
    </source>
</evidence>
<dbReference type="InterPro" id="IPR000873">
    <property type="entry name" value="AMP-dep_synth/lig_dom"/>
</dbReference>
<dbReference type="InterPro" id="IPR020845">
    <property type="entry name" value="AMP-binding_CS"/>
</dbReference>
<dbReference type="OrthoDB" id="196650at2759"/>
<evidence type="ECO:0000256" key="4">
    <source>
        <dbReference type="ARBA" id="ARBA00006432"/>
    </source>
</evidence>
<protein>
    <recommendedName>
        <fullName evidence="18">Very long-chain fatty acid transport protein</fullName>
    </recommendedName>
    <alternativeName>
        <fullName evidence="19">Very-long-chain acyl-CoA synthetase</fullName>
    </alternativeName>
</protein>
<evidence type="ECO:0000313" key="22">
    <source>
        <dbReference type="Proteomes" id="UP001056384"/>
    </source>
</evidence>
<dbReference type="InterPro" id="IPR045851">
    <property type="entry name" value="AMP-bd_C_sf"/>
</dbReference>
<keyword evidence="12" id="KW-1133">Transmembrane helix</keyword>
<keyword evidence="14" id="KW-0472">Membrane</keyword>
<keyword evidence="15" id="KW-0576">Peroxisome</keyword>